<dbReference type="PATRIC" id="fig|1703780.3.peg.2610"/>
<dbReference type="PANTHER" id="PTHR34448">
    <property type="entry name" value="AMINOPEPTIDASE"/>
    <property type="match status" value="1"/>
</dbReference>
<dbReference type="GO" id="GO:0006508">
    <property type="term" value="P:proteolysis"/>
    <property type="evidence" value="ECO:0007669"/>
    <property type="project" value="InterPro"/>
</dbReference>
<dbReference type="Proteomes" id="UP000051096">
    <property type="component" value="Unassembled WGS sequence"/>
</dbReference>
<gene>
    <name evidence="2" type="ORF">AMJ87_13610</name>
</gene>
<comment type="caution">
    <text evidence="2">The sequence shown here is derived from an EMBL/GenBank/DDBJ whole genome shotgun (WGS) entry which is preliminary data.</text>
</comment>
<dbReference type="Pfam" id="PF02073">
    <property type="entry name" value="Peptidase_M29"/>
    <property type="match status" value="1"/>
</dbReference>
<dbReference type="SUPFAM" id="SSF144052">
    <property type="entry name" value="Thermophilic metalloprotease-like"/>
    <property type="match status" value="1"/>
</dbReference>
<name>A0A0S8G3X8_UNCW3</name>
<protein>
    <submittedName>
        <fullName evidence="2">Leucyl aminopeptidase</fullName>
    </submittedName>
</protein>
<dbReference type="InterPro" id="IPR000787">
    <property type="entry name" value="Peptidase_M29"/>
</dbReference>
<evidence type="ECO:0000313" key="2">
    <source>
        <dbReference type="EMBL" id="KPK67265.1"/>
    </source>
</evidence>
<dbReference type="AlphaFoldDB" id="A0A0S8G3X8"/>
<keyword evidence="2" id="KW-0645">Protease</keyword>
<evidence type="ECO:0000313" key="3">
    <source>
        <dbReference type="Proteomes" id="UP000051096"/>
    </source>
</evidence>
<keyword evidence="2" id="KW-0378">Hydrolase</keyword>
<proteinExistence type="predicted"/>
<keyword evidence="1" id="KW-0479">Metal-binding</keyword>
<sequence length="318" mass="36218">LRLSPEQQKQYQELTSTLGQLRNRYIPQQETSFTLVSFPSPEIGSDFEAIFSDVVDINTLDSRQYERIQQKIIDVLDLADWVHIKGTNRTDIKVKMHSIPHPDRQTNFVNCGADINIPVGEVFTTPLLTATSGVLHIEETYLGGLKYCNLELTFKDGYVTDYSCTNFDDDKENRKYVEENLLFPHKTLPIGEFAIGTNTLAYVIAKKYGILHLLPILIIEKMGPHFALGDSCFTFEEDAPAYNVLNNKEIIARENEKTALRKTDVKKAYVFRHIDITIPYESIAFISAVTQTGKRIDIIRDGRFVVEGTEDLNKPFDT</sequence>
<evidence type="ECO:0000256" key="1">
    <source>
        <dbReference type="ARBA" id="ARBA00022723"/>
    </source>
</evidence>
<dbReference type="EMBL" id="LJUO01000231">
    <property type="protein sequence ID" value="KPK67265.1"/>
    <property type="molecule type" value="Genomic_DNA"/>
</dbReference>
<dbReference type="GO" id="GO:0004177">
    <property type="term" value="F:aminopeptidase activity"/>
    <property type="evidence" value="ECO:0007669"/>
    <property type="project" value="UniProtKB-KW"/>
</dbReference>
<dbReference type="GO" id="GO:0046872">
    <property type="term" value="F:metal ion binding"/>
    <property type="evidence" value="ECO:0007669"/>
    <property type="project" value="UniProtKB-KW"/>
</dbReference>
<dbReference type="InterPro" id="IPR052170">
    <property type="entry name" value="M29_Exopeptidase"/>
</dbReference>
<dbReference type="PANTHER" id="PTHR34448:SF1">
    <property type="entry name" value="BLL6088 PROTEIN"/>
    <property type="match status" value="1"/>
</dbReference>
<feature type="non-terminal residue" evidence="2">
    <location>
        <position position="1"/>
    </location>
</feature>
<accession>A0A0S8G3X8</accession>
<organism evidence="2 3">
    <name type="scientific">candidate division WOR_3 bacterium SM23_60</name>
    <dbReference type="NCBI Taxonomy" id="1703780"/>
    <lineage>
        <taxon>Bacteria</taxon>
        <taxon>Bacteria division WOR-3</taxon>
    </lineage>
</organism>
<keyword evidence="2" id="KW-0031">Aminopeptidase</keyword>
<reference evidence="2 3" key="1">
    <citation type="journal article" date="2015" name="Microbiome">
        <title>Genomic resolution of linkages in carbon, nitrogen, and sulfur cycling among widespread estuary sediment bacteria.</title>
        <authorList>
            <person name="Baker B.J."/>
            <person name="Lazar C.S."/>
            <person name="Teske A.P."/>
            <person name="Dick G.J."/>
        </authorList>
    </citation>
    <scope>NUCLEOTIDE SEQUENCE [LARGE SCALE GENOMIC DNA]</scope>
    <source>
        <strain evidence="2">SM23_60</strain>
    </source>
</reference>